<dbReference type="InterPro" id="IPR016039">
    <property type="entry name" value="Thiolase-like"/>
</dbReference>
<dbReference type="PANTHER" id="PTHR34069">
    <property type="entry name" value="3-OXOACYL-[ACYL-CARRIER-PROTEIN] SYNTHASE 3"/>
    <property type="match status" value="1"/>
</dbReference>
<dbReference type="InterPro" id="IPR016084">
    <property type="entry name" value="Haem_Oase-like_multi-hlx"/>
</dbReference>
<name>A0A1T4W3P8_9GAMM</name>
<dbReference type="GO" id="GO:0016746">
    <property type="term" value="F:acyltransferase activity"/>
    <property type="evidence" value="ECO:0007669"/>
    <property type="project" value="UniProtKB-KW"/>
</dbReference>
<dbReference type="SUPFAM" id="SSF48613">
    <property type="entry name" value="Heme oxygenase-like"/>
    <property type="match status" value="1"/>
</dbReference>
<evidence type="ECO:0000256" key="1">
    <source>
        <dbReference type="ARBA" id="ARBA00022679"/>
    </source>
</evidence>
<dbReference type="OrthoDB" id="2514738at2"/>
<organism evidence="4 5">
    <name type="scientific">Thiothrix eikelboomii</name>
    <dbReference type="NCBI Taxonomy" id="92487"/>
    <lineage>
        <taxon>Bacteria</taxon>
        <taxon>Pseudomonadati</taxon>
        <taxon>Pseudomonadota</taxon>
        <taxon>Gammaproteobacteria</taxon>
        <taxon>Thiotrichales</taxon>
        <taxon>Thiotrichaceae</taxon>
        <taxon>Thiothrix</taxon>
    </lineage>
</organism>
<gene>
    <name evidence="4" type="ORF">SAMN02745130_00926</name>
</gene>
<dbReference type="InterPro" id="IPR013747">
    <property type="entry name" value="ACP_syn_III_C"/>
</dbReference>
<keyword evidence="5" id="KW-1185">Reference proteome</keyword>
<evidence type="ECO:0000313" key="4">
    <source>
        <dbReference type="EMBL" id="SKA71856.1"/>
    </source>
</evidence>
<dbReference type="Proteomes" id="UP000190460">
    <property type="component" value="Unassembled WGS sequence"/>
</dbReference>
<evidence type="ECO:0000256" key="2">
    <source>
        <dbReference type="ARBA" id="ARBA00023315"/>
    </source>
</evidence>
<protein>
    <submittedName>
        <fullName evidence="4">3-oxoacyl-[acyl-carrier-protein] synthase-3</fullName>
    </submittedName>
</protein>
<dbReference type="Gene3D" id="3.40.47.10">
    <property type="match status" value="2"/>
</dbReference>
<dbReference type="Pfam" id="PF08541">
    <property type="entry name" value="ACP_syn_III_C"/>
    <property type="match status" value="1"/>
</dbReference>
<dbReference type="Pfam" id="PF14518">
    <property type="entry name" value="Haem_oxygenas_2"/>
    <property type="match status" value="1"/>
</dbReference>
<dbReference type="CDD" id="cd00827">
    <property type="entry name" value="init_cond_enzymes"/>
    <property type="match status" value="1"/>
</dbReference>
<reference evidence="4 5" key="1">
    <citation type="submission" date="2017-02" db="EMBL/GenBank/DDBJ databases">
        <authorList>
            <person name="Peterson S.W."/>
        </authorList>
    </citation>
    <scope>NUCLEOTIDE SEQUENCE [LARGE SCALE GENOMIC DNA]</scope>
    <source>
        <strain evidence="4 5">ATCC 49788</strain>
    </source>
</reference>
<accession>A0A1T4W3P8</accession>
<dbReference type="STRING" id="92487.SAMN02745130_00926"/>
<feature type="domain" description="Beta-ketoacyl-[acyl-carrier-protein] synthase III C-terminal" evidence="3">
    <location>
        <begin position="305"/>
        <end position="377"/>
    </location>
</feature>
<evidence type="ECO:0000259" key="3">
    <source>
        <dbReference type="Pfam" id="PF08541"/>
    </source>
</evidence>
<sequence length="647" mass="71441">MIAPTLFDDIYLLTAGHYLPGEPINNQQIDAYVAPLDQYSRRIKQRVLGENGIQTRYYAIDQDGQTTMSHTDLACQSIQACLQQAQVSLQAIDVLIAASSGGDVSIPGLGNMIQGALHAPPMEVHSHQGVCASSVLALKDAAQSLAQNPERGMAVVVAAEMPSRIFKRSRFARQTQVDFESQFLRWMLSDGAGAVLLAKGAQVLTQAAKNALAQGGLALKLQWIHTKSFSGDYPVCMQLGQGSHRAKEQDVTSEYSAQASYLDFPSLAEAEAAGHFALRQNLRLLPNLFEVAVHEYAGLVQGGWVKPTEVDVFLCHYSSEALGKTCESMMEQAGLGIAREKWFSNLKTCGNTGAASIFIMLSEWLATQTPKLGQKIFAFVPESGRFTVSYFLLEVVDLKTITSATRSIPIPNHSLPPPPATLTAGMNPQVQSTLLALAAIWHHFRSQIWRTPLVERINAGQLTPSDYVAWMAQWIPQVREGSLWMREAIAHLDEPYQGLAELITEHANDEQFDFQILFEDYQAAGGKAQTLDQLQRNAGGEALNSYMYRQAKNSNPLGLLGGIYIIEGTGQRIVPWLLPLVKQQLNLPERCYRFLKYHGENDEQHLARWLLALQLALEVGGAATQREIIRTASDVARLYQLQMEHIL</sequence>
<keyword evidence="2" id="KW-0012">Acyltransferase</keyword>
<dbReference type="AlphaFoldDB" id="A0A1T4W3P8"/>
<dbReference type="GO" id="GO:0044550">
    <property type="term" value="P:secondary metabolite biosynthetic process"/>
    <property type="evidence" value="ECO:0007669"/>
    <property type="project" value="TreeGrafter"/>
</dbReference>
<dbReference type="PANTHER" id="PTHR34069:SF2">
    <property type="entry name" value="BETA-KETOACYL-[ACYL-CARRIER-PROTEIN] SYNTHASE III"/>
    <property type="match status" value="1"/>
</dbReference>
<dbReference type="EMBL" id="FUYB01000003">
    <property type="protein sequence ID" value="SKA71856.1"/>
    <property type="molecule type" value="Genomic_DNA"/>
</dbReference>
<proteinExistence type="predicted"/>
<dbReference type="Gene3D" id="1.20.910.10">
    <property type="entry name" value="Heme oxygenase-like"/>
    <property type="match status" value="1"/>
</dbReference>
<dbReference type="RefSeq" id="WP_078921416.1">
    <property type="nucleotide sequence ID" value="NZ_FUYB01000003.1"/>
</dbReference>
<dbReference type="SUPFAM" id="SSF53901">
    <property type="entry name" value="Thiolase-like"/>
    <property type="match status" value="2"/>
</dbReference>
<keyword evidence="1" id="KW-0808">Transferase</keyword>
<evidence type="ECO:0000313" key="5">
    <source>
        <dbReference type="Proteomes" id="UP000190460"/>
    </source>
</evidence>